<accession>A0A9X1YLZ5</accession>
<protein>
    <submittedName>
        <fullName evidence="5">GntR family transcriptional regulator</fullName>
    </submittedName>
</protein>
<dbReference type="PANTHER" id="PTHR43537">
    <property type="entry name" value="TRANSCRIPTIONAL REGULATOR, GNTR FAMILY"/>
    <property type="match status" value="1"/>
</dbReference>
<organism evidence="5 6">
    <name type="scientific">Scleromatobacter humisilvae</name>
    <dbReference type="NCBI Taxonomy" id="2897159"/>
    <lineage>
        <taxon>Bacteria</taxon>
        <taxon>Pseudomonadati</taxon>
        <taxon>Pseudomonadota</taxon>
        <taxon>Betaproteobacteria</taxon>
        <taxon>Burkholderiales</taxon>
        <taxon>Sphaerotilaceae</taxon>
        <taxon>Scleromatobacter</taxon>
    </lineage>
</organism>
<dbReference type="Pfam" id="PF07729">
    <property type="entry name" value="FCD"/>
    <property type="match status" value="1"/>
</dbReference>
<dbReference type="PROSITE" id="PS50949">
    <property type="entry name" value="HTH_GNTR"/>
    <property type="match status" value="1"/>
</dbReference>
<dbReference type="SUPFAM" id="SSF48008">
    <property type="entry name" value="GntR ligand-binding domain-like"/>
    <property type="match status" value="1"/>
</dbReference>
<keyword evidence="1" id="KW-0805">Transcription regulation</keyword>
<dbReference type="EMBL" id="JAJLJH010000011">
    <property type="protein sequence ID" value="MCK9689019.1"/>
    <property type="molecule type" value="Genomic_DNA"/>
</dbReference>
<dbReference type="SMART" id="SM00345">
    <property type="entry name" value="HTH_GNTR"/>
    <property type="match status" value="1"/>
</dbReference>
<reference evidence="5" key="1">
    <citation type="submission" date="2021-11" db="EMBL/GenBank/DDBJ databases">
        <title>BS-T2-15 a new species belonging to the Comamonadaceae family isolated from the soil of a French oak forest.</title>
        <authorList>
            <person name="Mieszkin S."/>
            <person name="Alain K."/>
        </authorList>
    </citation>
    <scope>NUCLEOTIDE SEQUENCE</scope>
    <source>
        <strain evidence="5">BS-T2-15</strain>
    </source>
</reference>
<dbReference type="SUPFAM" id="SSF46785">
    <property type="entry name" value="Winged helix' DNA-binding domain"/>
    <property type="match status" value="1"/>
</dbReference>
<dbReference type="InterPro" id="IPR036390">
    <property type="entry name" value="WH_DNA-bd_sf"/>
</dbReference>
<keyword evidence="6" id="KW-1185">Reference proteome</keyword>
<dbReference type="Proteomes" id="UP001139353">
    <property type="component" value="Unassembled WGS sequence"/>
</dbReference>
<dbReference type="CDD" id="cd07377">
    <property type="entry name" value="WHTH_GntR"/>
    <property type="match status" value="1"/>
</dbReference>
<comment type="caution">
    <text evidence="5">The sequence shown here is derived from an EMBL/GenBank/DDBJ whole genome shotgun (WGS) entry which is preliminary data.</text>
</comment>
<dbReference type="Pfam" id="PF00392">
    <property type="entry name" value="GntR"/>
    <property type="match status" value="1"/>
</dbReference>
<dbReference type="RefSeq" id="WP_275685063.1">
    <property type="nucleotide sequence ID" value="NZ_JAJLJH010000011.1"/>
</dbReference>
<dbReference type="InterPro" id="IPR008920">
    <property type="entry name" value="TF_FadR/GntR_C"/>
</dbReference>
<sequence length="234" mass="25963">MNGNRLSERLRESIEEEIATGKLLPGTRLDEVELATRFGVSRTPIREALRLLLGEGLVETRPQRGAVVAQATPQRLIEMFEVMAELEGMCARLAARRLSDVEMAAIEAAHDACRGSAAARDADAYFYANERFHYAIYAASHNTFLFEQASALQRKLRPYRRLQLRVRNRPQRSFEEHQAIVDALREGDAEKAVQAIRSHVVVQGERFADLIASLSQMTASTAANDAPAESAPSA</sequence>
<evidence type="ECO:0000256" key="2">
    <source>
        <dbReference type="ARBA" id="ARBA00023125"/>
    </source>
</evidence>
<proteinExistence type="predicted"/>
<keyword evidence="3" id="KW-0804">Transcription</keyword>
<feature type="domain" description="HTH gntR-type" evidence="4">
    <location>
        <begin position="4"/>
        <end position="71"/>
    </location>
</feature>
<dbReference type="Gene3D" id="1.10.10.10">
    <property type="entry name" value="Winged helix-like DNA-binding domain superfamily/Winged helix DNA-binding domain"/>
    <property type="match status" value="1"/>
</dbReference>
<dbReference type="InterPro" id="IPR000524">
    <property type="entry name" value="Tscrpt_reg_HTH_GntR"/>
</dbReference>
<name>A0A9X1YLZ5_9BURK</name>
<evidence type="ECO:0000256" key="1">
    <source>
        <dbReference type="ARBA" id="ARBA00023015"/>
    </source>
</evidence>
<evidence type="ECO:0000313" key="5">
    <source>
        <dbReference type="EMBL" id="MCK9689019.1"/>
    </source>
</evidence>
<gene>
    <name evidence="5" type="ORF">LPC04_25170</name>
</gene>
<dbReference type="PRINTS" id="PR00035">
    <property type="entry name" value="HTHGNTR"/>
</dbReference>
<dbReference type="AlphaFoldDB" id="A0A9X1YLZ5"/>
<dbReference type="SMART" id="SM00895">
    <property type="entry name" value="FCD"/>
    <property type="match status" value="1"/>
</dbReference>
<dbReference type="Gene3D" id="1.20.120.530">
    <property type="entry name" value="GntR ligand-binding domain-like"/>
    <property type="match status" value="1"/>
</dbReference>
<evidence type="ECO:0000313" key="6">
    <source>
        <dbReference type="Proteomes" id="UP001139353"/>
    </source>
</evidence>
<dbReference type="InterPro" id="IPR036388">
    <property type="entry name" value="WH-like_DNA-bd_sf"/>
</dbReference>
<evidence type="ECO:0000259" key="4">
    <source>
        <dbReference type="PROSITE" id="PS50949"/>
    </source>
</evidence>
<evidence type="ECO:0000256" key="3">
    <source>
        <dbReference type="ARBA" id="ARBA00023163"/>
    </source>
</evidence>
<dbReference type="GO" id="GO:0003700">
    <property type="term" value="F:DNA-binding transcription factor activity"/>
    <property type="evidence" value="ECO:0007669"/>
    <property type="project" value="InterPro"/>
</dbReference>
<keyword evidence="2" id="KW-0238">DNA-binding</keyword>
<dbReference type="GO" id="GO:0003677">
    <property type="term" value="F:DNA binding"/>
    <property type="evidence" value="ECO:0007669"/>
    <property type="project" value="UniProtKB-KW"/>
</dbReference>
<dbReference type="InterPro" id="IPR011711">
    <property type="entry name" value="GntR_C"/>
</dbReference>
<dbReference type="PANTHER" id="PTHR43537:SF49">
    <property type="entry name" value="TRANSCRIPTIONAL REGULATORY PROTEIN"/>
    <property type="match status" value="1"/>
</dbReference>